<comment type="similarity">
    <text evidence="4">Belongs to the class I-like SAM-binding methyltransferase superfamily. gTMT family.</text>
</comment>
<dbReference type="InterPro" id="IPR013216">
    <property type="entry name" value="Methyltransf_11"/>
</dbReference>
<dbReference type="SUPFAM" id="SSF53335">
    <property type="entry name" value="S-adenosyl-L-methionine-dependent methyltransferases"/>
    <property type="match status" value="1"/>
</dbReference>
<protein>
    <recommendedName>
        <fullName evidence="5">Methyltransferase type 11 domain-containing protein</fullName>
    </recommendedName>
</protein>
<dbReference type="GO" id="GO:0032259">
    <property type="term" value="P:methylation"/>
    <property type="evidence" value="ECO:0007669"/>
    <property type="project" value="UniProtKB-UniRule"/>
</dbReference>
<dbReference type="AlphaFoldDB" id="A0A0G4HZN5"/>
<evidence type="ECO:0000256" key="3">
    <source>
        <dbReference type="ARBA" id="ARBA00022691"/>
    </source>
</evidence>
<gene>
    <name evidence="6" type="ORF">Cvel_9764</name>
</gene>
<feature type="region of interest" description="SAM motif III" evidence="4">
    <location>
        <begin position="260"/>
        <end position="269"/>
    </location>
</feature>
<keyword evidence="3 4" id="KW-0949">S-adenosyl-L-methionine</keyword>
<evidence type="ECO:0000256" key="2">
    <source>
        <dbReference type="ARBA" id="ARBA00022679"/>
    </source>
</evidence>
<dbReference type="GO" id="GO:0008757">
    <property type="term" value="F:S-adenosylmethionine-dependent methyltransferase activity"/>
    <property type="evidence" value="ECO:0007669"/>
    <property type="project" value="InterPro"/>
</dbReference>
<dbReference type="PANTHER" id="PTHR44068">
    <property type="entry name" value="ZGC:194242"/>
    <property type="match status" value="1"/>
</dbReference>
<dbReference type="PROSITE" id="PS51581">
    <property type="entry name" value="SAM_GTMT"/>
    <property type="match status" value="1"/>
</dbReference>
<feature type="domain" description="Methyltransferase type 11" evidence="5">
    <location>
        <begin position="169"/>
        <end position="269"/>
    </location>
</feature>
<evidence type="ECO:0000313" key="6">
    <source>
        <dbReference type="EMBL" id="CEM50050.1"/>
    </source>
</evidence>
<evidence type="ECO:0000256" key="4">
    <source>
        <dbReference type="PROSITE-ProRule" id="PRU00914"/>
    </source>
</evidence>
<dbReference type="CDD" id="cd02440">
    <property type="entry name" value="AdoMet_MTases"/>
    <property type="match status" value="1"/>
</dbReference>
<evidence type="ECO:0000256" key="1">
    <source>
        <dbReference type="ARBA" id="ARBA00022603"/>
    </source>
</evidence>
<dbReference type="InterPro" id="IPR029063">
    <property type="entry name" value="SAM-dependent_MTases_sf"/>
</dbReference>
<keyword evidence="1 4" id="KW-0489">Methyltransferase</keyword>
<evidence type="ECO:0000259" key="5">
    <source>
        <dbReference type="Pfam" id="PF08241"/>
    </source>
</evidence>
<feature type="region of interest" description="SAM motif II" evidence="4">
    <location>
        <begin position="233"/>
        <end position="241"/>
    </location>
</feature>
<reference evidence="6" key="1">
    <citation type="submission" date="2014-11" db="EMBL/GenBank/DDBJ databases">
        <authorList>
            <person name="Otto D Thomas"/>
            <person name="Naeem Raeece"/>
        </authorList>
    </citation>
    <scope>NUCLEOTIDE SEQUENCE</scope>
</reference>
<sequence>MRILSGFVTLPIFGCEGLKGFHGSGCTVPSSSSARLPPALHRNGRFSGEDFTSTLLRAQQSSGAVAPTTSPAGNPVSALAEAALGLFGLDKPVRSFKGGESVADAYDEWTDDGVVEHYWGEHVHLGYYDDKERRRGSFLKSFKKAKDDFVDEMLRFAKVSPGSPPKKVLDFGCGIGGTSRLLGKKFGEKTKVKGIAISPKQIERANELAKSQGVAKHVKFECMDALNNSLPSNAFDLVWVCESTEHMKDKKKAINEITRILKPGGKVVVAVWSQRDDSTVPFSTNEKKRLNYLYEQWSHPPFISINKFKDLMMDTGAYSTVETADWAKETLPSWHHQIFLGVVDPLPWMTRPTKWKKLFTDAWCIHRMSEAFGRGLMQYGMLTAEKKKSPVRRLFKL</sequence>
<dbReference type="PhylomeDB" id="A0A0G4HZN5"/>
<name>A0A0G4HZN5_9ALVE</name>
<accession>A0A0G4HZN5</accession>
<dbReference type="Gene3D" id="3.40.50.150">
    <property type="entry name" value="Vaccinia Virus protein VP39"/>
    <property type="match status" value="1"/>
</dbReference>
<organism evidence="6">
    <name type="scientific">Chromera velia CCMP2878</name>
    <dbReference type="NCBI Taxonomy" id="1169474"/>
    <lineage>
        <taxon>Eukaryota</taxon>
        <taxon>Sar</taxon>
        <taxon>Alveolata</taxon>
        <taxon>Colpodellida</taxon>
        <taxon>Chromeraceae</taxon>
        <taxon>Chromera</taxon>
    </lineage>
</organism>
<dbReference type="InterPro" id="IPR050447">
    <property type="entry name" value="Erg6_SMT_methyltransf"/>
</dbReference>
<dbReference type="VEuPathDB" id="CryptoDB:Cvel_9764"/>
<dbReference type="EMBL" id="CDMZ01004536">
    <property type="protein sequence ID" value="CEM50050.1"/>
    <property type="molecule type" value="Genomic_DNA"/>
</dbReference>
<keyword evidence="2 4" id="KW-0808">Transferase</keyword>
<proteinExistence type="inferred from homology"/>
<dbReference type="Pfam" id="PF08241">
    <property type="entry name" value="Methyltransf_11"/>
    <property type="match status" value="1"/>
</dbReference>
<dbReference type="PANTHER" id="PTHR44068:SF11">
    <property type="entry name" value="GERANYL DIPHOSPHATE 2-C-METHYLTRANSFERASE"/>
    <property type="match status" value="1"/>
</dbReference>
<feature type="region of interest" description="SAM motif I" evidence="4">
    <location>
        <begin position="168"/>
        <end position="177"/>
    </location>
</feature>
<dbReference type="InterPro" id="IPR025774">
    <property type="entry name" value="PiNMT-like"/>
</dbReference>